<feature type="transmembrane region" description="Helical" evidence="7">
    <location>
        <begin position="390"/>
        <end position="414"/>
    </location>
</feature>
<evidence type="ECO:0000256" key="5">
    <source>
        <dbReference type="ARBA" id="ARBA00023136"/>
    </source>
</evidence>
<dbReference type="Proteomes" id="UP001634394">
    <property type="component" value="Unassembled WGS sequence"/>
</dbReference>
<dbReference type="PANTHER" id="PTHR11819:SF195">
    <property type="entry name" value="SODIUM_GLUCOSE COTRANSPORTER 4"/>
    <property type="match status" value="1"/>
</dbReference>
<proteinExistence type="inferred from homology"/>
<protein>
    <submittedName>
        <fullName evidence="8">Uncharacterized protein</fullName>
    </submittedName>
</protein>
<dbReference type="PANTHER" id="PTHR11819">
    <property type="entry name" value="SOLUTE CARRIER FAMILY 5"/>
    <property type="match status" value="1"/>
</dbReference>
<dbReference type="EMBL" id="JBJQND010000004">
    <property type="protein sequence ID" value="KAL3880719.1"/>
    <property type="molecule type" value="Genomic_DNA"/>
</dbReference>
<keyword evidence="5 7" id="KW-0472">Membrane</keyword>
<accession>A0ABD3X3B4</accession>
<gene>
    <name evidence="8" type="ORF">ACJMK2_032937</name>
</gene>
<dbReference type="InterPro" id="IPR001734">
    <property type="entry name" value="Na/solute_symporter"/>
</dbReference>
<feature type="transmembrane region" description="Helical" evidence="7">
    <location>
        <begin position="125"/>
        <end position="151"/>
    </location>
</feature>
<feature type="transmembrane region" description="Helical" evidence="7">
    <location>
        <begin position="318"/>
        <end position="347"/>
    </location>
</feature>
<feature type="transmembrane region" description="Helical" evidence="7">
    <location>
        <begin position="188"/>
        <end position="205"/>
    </location>
</feature>
<dbReference type="Pfam" id="PF00474">
    <property type="entry name" value="SSF"/>
    <property type="match status" value="1"/>
</dbReference>
<evidence type="ECO:0000256" key="4">
    <source>
        <dbReference type="ARBA" id="ARBA00022989"/>
    </source>
</evidence>
<comment type="subcellular location">
    <subcellularLocation>
        <location evidence="1">Membrane</location>
        <topology evidence="1">Multi-pass membrane protein</topology>
    </subcellularLocation>
</comment>
<keyword evidence="3 7" id="KW-0812">Transmembrane</keyword>
<dbReference type="InterPro" id="IPR038377">
    <property type="entry name" value="Na/Glc_symporter_sf"/>
</dbReference>
<dbReference type="PROSITE" id="PS00457">
    <property type="entry name" value="NA_SOLUT_SYMP_2"/>
    <property type="match status" value="1"/>
</dbReference>
<evidence type="ECO:0000313" key="8">
    <source>
        <dbReference type="EMBL" id="KAL3880719.1"/>
    </source>
</evidence>
<feature type="transmembrane region" description="Helical" evidence="7">
    <location>
        <begin position="359"/>
        <end position="378"/>
    </location>
</feature>
<dbReference type="Gene3D" id="1.20.1730.10">
    <property type="entry name" value="Sodium/glucose cotransporter"/>
    <property type="match status" value="1"/>
</dbReference>
<dbReference type="GO" id="GO:0016020">
    <property type="term" value="C:membrane"/>
    <property type="evidence" value="ECO:0007669"/>
    <property type="project" value="UniProtKB-SubCell"/>
</dbReference>
<evidence type="ECO:0000256" key="1">
    <source>
        <dbReference type="ARBA" id="ARBA00004141"/>
    </source>
</evidence>
<dbReference type="AlphaFoldDB" id="A0ABD3X3B4"/>
<evidence type="ECO:0000313" key="9">
    <source>
        <dbReference type="Proteomes" id="UP001634394"/>
    </source>
</evidence>
<evidence type="ECO:0000256" key="2">
    <source>
        <dbReference type="ARBA" id="ARBA00006434"/>
    </source>
</evidence>
<comment type="caution">
    <text evidence="8">The sequence shown here is derived from an EMBL/GenBank/DDBJ whole genome shotgun (WGS) entry which is preliminary data.</text>
</comment>
<dbReference type="InterPro" id="IPR018212">
    <property type="entry name" value="Na/solute_symporter_CS"/>
</dbReference>
<organism evidence="8 9">
    <name type="scientific">Sinanodonta woodiana</name>
    <name type="common">Chinese pond mussel</name>
    <name type="synonym">Anodonta woodiana</name>
    <dbReference type="NCBI Taxonomy" id="1069815"/>
    <lineage>
        <taxon>Eukaryota</taxon>
        <taxon>Metazoa</taxon>
        <taxon>Spiralia</taxon>
        <taxon>Lophotrochozoa</taxon>
        <taxon>Mollusca</taxon>
        <taxon>Bivalvia</taxon>
        <taxon>Autobranchia</taxon>
        <taxon>Heteroconchia</taxon>
        <taxon>Palaeoheterodonta</taxon>
        <taxon>Unionida</taxon>
        <taxon>Unionoidea</taxon>
        <taxon>Unionidae</taxon>
        <taxon>Unioninae</taxon>
        <taxon>Sinanodonta</taxon>
    </lineage>
</organism>
<dbReference type="PROSITE" id="PS50283">
    <property type="entry name" value="NA_SOLUT_SYMP_3"/>
    <property type="match status" value="1"/>
</dbReference>
<keyword evidence="4 7" id="KW-1133">Transmembrane helix</keyword>
<keyword evidence="9" id="KW-1185">Reference proteome</keyword>
<feature type="transmembrane region" description="Helical" evidence="7">
    <location>
        <begin position="6"/>
        <end position="28"/>
    </location>
</feature>
<feature type="transmembrane region" description="Helical" evidence="7">
    <location>
        <begin position="157"/>
        <end position="176"/>
    </location>
</feature>
<sequence>MEPGLTNWVDILILVLYFVFVMAIGLWASCRKGSETVKGYFLAGRDMVWLPIGFSLFASNIGSEHFVGLAGSGASSGIAVVAFEWGAVMLLLLLGWVFLPIYLISGAYTIPEYMSQRFGGNRLRIYLSVVSLILYTLTKISVDVYAGAVFIQQALGWNTYIAIAGLLVVTAVYTIVDCRQLCSRNIQTVIMVVGATVTCCSWLGIMEYKYMNAIPSNYTTNSNSTCGHPRADAFHILPLSAKNIGHAKGATIVAGYLKLLPLFIIVIPGMISRVLYTDEVACIDPEVCKSVCDNANGCSNIAYPKLVLGLAPTGLRGLMIAVMMAALMSSLTSIFNSAATLFSLDIWKKLRNKASEKELLLTGRIFVVILVGISVAWIPLIKLSQGAQLFIYIQAVTGYIVPPICIVFLLTVFVPRVNEQGAFWAIVLGQIVGVVRLVLDLIYQSPRCGEVDIRPDVLVKVNFTYFAGLLLVLSGIICIVVSMCTQKLPSWMTSGLTFWSVQAMSINNKKRVRRQQIKNRLTSISLTIFDASKIKRREEIEARNLKNKEKLNVSQFWNWFLNINAILVLCIFVMCFAIFA</sequence>
<evidence type="ECO:0000256" key="3">
    <source>
        <dbReference type="ARBA" id="ARBA00022692"/>
    </source>
</evidence>
<feature type="transmembrane region" description="Helical" evidence="7">
    <location>
        <begin position="78"/>
        <end position="104"/>
    </location>
</feature>
<feature type="transmembrane region" description="Helical" evidence="7">
    <location>
        <begin position="556"/>
        <end position="579"/>
    </location>
</feature>
<comment type="similarity">
    <text evidence="2 6">Belongs to the sodium:solute symporter (SSF) (TC 2.A.21) family.</text>
</comment>
<feature type="transmembrane region" description="Helical" evidence="7">
    <location>
        <begin position="421"/>
        <end position="443"/>
    </location>
</feature>
<evidence type="ECO:0000256" key="6">
    <source>
        <dbReference type="RuleBase" id="RU362091"/>
    </source>
</evidence>
<reference evidence="8 9" key="1">
    <citation type="submission" date="2024-11" db="EMBL/GenBank/DDBJ databases">
        <title>Chromosome-level genome assembly of the freshwater bivalve Anodonta woodiana.</title>
        <authorList>
            <person name="Chen X."/>
        </authorList>
    </citation>
    <scope>NUCLEOTIDE SEQUENCE [LARGE SCALE GENOMIC DNA]</scope>
    <source>
        <strain evidence="8">MN2024</strain>
        <tissue evidence="8">Gills</tissue>
    </source>
</reference>
<evidence type="ECO:0000256" key="7">
    <source>
        <dbReference type="SAM" id="Phobius"/>
    </source>
</evidence>
<name>A0ABD3X3B4_SINWO</name>
<feature type="transmembrane region" description="Helical" evidence="7">
    <location>
        <begin position="463"/>
        <end position="484"/>
    </location>
</feature>
<dbReference type="NCBIfam" id="TIGR00813">
    <property type="entry name" value="sss"/>
    <property type="match status" value="1"/>
</dbReference>